<evidence type="ECO:0000259" key="6">
    <source>
        <dbReference type="PROSITE" id="PS51898"/>
    </source>
</evidence>
<dbReference type="GO" id="GO:0015074">
    <property type="term" value="P:DNA integration"/>
    <property type="evidence" value="ECO:0007669"/>
    <property type="project" value="UniProtKB-KW"/>
</dbReference>
<name>A0AB33Z094_9GAMM</name>
<comment type="caution">
    <text evidence="8">The sequence shown here is derived from an EMBL/GenBank/DDBJ whole genome shotgun (WGS) entry which is preliminary data.</text>
</comment>
<dbReference type="InterPro" id="IPR025166">
    <property type="entry name" value="Integrase_DNA_bind_dom"/>
</dbReference>
<keyword evidence="2" id="KW-0229">DNA integration</keyword>
<gene>
    <name evidence="8" type="ORF">L196_08729</name>
</gene>
<dbReference type="AlphaFoldDB" id="A0AB33Z094"/>
<dbReference type="InterPro" id="IPR011010">
    <property type="entry name" value="DNA_brk_join_enz"/>
</dbReference>
<feature type="domain" description="Core-binding (CB)" evidence="7">
    <location>
        <begin position="98"/>
        <end position="179"/>
    </location>
</feature>
<evidence type="ECO:0000256" key="1">
    <source>
        <dbReference type="ARBA" id="ARBA00008857"/>
    </source>
</evidence>
<organism evidence="8 9">
    <name type="scientific">Cycloclasticus pugetii</name>
    <dbReference type="NCBI Taxonomy" id="34068"/>
    <lineage>
        <taxon>Bacteria</taxon>
        <taxon>Pseudomonadati</taxon>
        <taxon>Pseudomonadota</taxon>
        <taxon>Gammaproteobacteria</taxon>
        <taxon>Thiotrichales</taxon>
        <taxon>Piscirickettsiaceae</taxon>
        <taxon>Cycloclasticus</taxon>
    </lineage>
</organism>
<proteinExistence type="inferred from homology"/>
<evidence type="ECO:0000256" key="4">
    <source>
        <dbReference type="ARBA" id="ARBA00023172"/>
    </source>
</evidence>
<sequence length="406" mass="45700">MPLNALIIKSAKPKDKKYRLSDSGGLYMEVTPSGGKLWRMKYRFLKKEKLLSFGAFPIVTLKEARLYRDEAKSLLSKGIDPSVVKKELKESKLAASKNSFKAVTQEWISKNSTKWSSSNTNNVSKRLEQHVFPHIGNKSISTITAPDLLTVINRIEKTGTIYTAHKTLQNCGQVFRYAMATARCTTDPTTALKGALPPTQPKHHASITDPKKIGALLRAINGYEGNFITQCALKLAPLVFVRPGELRHAEWQEVDIEKAEWRIPAEKMKMKAVHIVPLSKQAIAILEDIYTVTGHGKYVFPSVRTNTRPMSENTVNAGLRRLGYTKEEITGHGFRSMASTLLNEQGWHWDAIERQLAHAERNSIRAAYNYAEHLPERIKMMQHYADYLDGLANGADIVSINKNRKT</sequence>
<feature type="domain" description="Tyr recombinase" evidence="6">
    <location>
        <begin position="203"/>
        <end position="385"/>
    </location>
</feature>
<dbReference type="GO" id="GO:0006310">
    <property type="term" value="P:DNA recombination"/>
    <property type="evidence" value="ECO:0007669"/>
    <property type="project" value="UniProtKB-KW"/>
</dbReference>
<evidence type="ECO:0000256" key="3">
    <source>
        <dbReference type="ARBA" id="ARBA00023125"/>
    </source>
</evidence>
<evidence type="ECO:0000313" key="9">
    <source>
        <dbReference type="Proteomes" id="UP000015462"/>
    </source>
</evidence>
<dbReference type="EMBL" id="ASHL01000007">
    <property type="protein sequence ID" value="EPD12677.1"/>
    <property type="molecule type" value="Genomic_DNA"/>
</dbReference>
<dbReference type="Gene3D" id="3.30.160.390">
    <property type="entry name" value="Integrase, DNA-binding domain"/>
    <property type="match status" value="1"/>
</dbReference>
<dbReference type="Proteomes" id="UP000015462">
    <property type="component" value="Unassembled WGS sequence"/>
</dbReference>
<evidence type="ECO:0000313" key="8">
    <source>
        <dbReference type="EMBL" id="EPD12677.1"/>
    </source>
</evidence>
<dbReference type="InterPro" id="IPR038488">
    <property type="entry name" value="Integrase_DNA-bd_sf"/>
</dbReference>
<dbReference type="InterPro" id="IPR002104">
    <property type="entry name" value="Integrase_catalytic"/>
</dbReference>
<evidence type="ECO:0000259" key="7">
    <source>
        <dbReference type="PROSITE" id="PS51900"/>
    </source>
</evidence>
<dbReference type="CDD" id="cd00801">
    <property type="entry name" value="INT_P4_C"/>
    <property type="match status" value="1"/>
</dbReference>
<comment type="similarity">
    <text evidence="1">Belongs to the 'phage' integrase family.</text>
</comment>
<dbReference type="PANTHER" id="PTHR30629">
    <property type="entry name" value="PROPHAGE INTEGRASE"/>
    <property type="match status" value="1"/>
</dbReference>
<dbReference type="InterPro" id="IPR010998">
    <property type="entry name" value="Integrase_recombinase_N"/>
</dbReference>
<dbReference type="RefSeq" id="WP_016390694.1">
    <property type="nucleotide sequence ID" value="NZ_JBLIAD010000006.1"/>
</dbReference>
<dbReference type="GO" id="GO:0003677">
    <property type="term" value="F:DNA binding"/>
    <property type="evidence" value="ECO:0007669"/>
    <property type="project" value="UniProtKB-UniRule"/>
</dbReference>
<protein>
    <submittedName>
        <fullName evidence="8">Integrase</fullName>
    </submittedName>
</protein>
<dbReference type="Gene3D" id="1.10.443.10">
    <property type="entry name" value="Intergrase catalytic core"/>
    <property type="match status" value="1"/>
</dbReference>
<evidence type="ECO:0000256" key="2">
    <source>
        <dbReference type="ARBA" id="ARBA00022908"/>
    </source>
</evidence>
<dbReference type="PROSITE" id="PS51900">
    <property type="entry name" value="CB"/>
    <property type="match status" value="1"/>
</dbReference>
<dbReference type="SUPFAM" id="SSF56349">
    <property type="entry name" value="DNA breaking-rejoining enzymes"/>
    <property type="match status" value="1"/>
</dbReference>
<dbReference type="Pfam" id="PF00589">
    <property type="entry name" value="Phage_integrase"/>
    <property type="match status" value="1"/>
</dbReference>
<dbReference type="PROSITE" id="PS51898">
    <property type="entry name" value="TYR_RECOMBINASE"/>
    <property type="match status" value="1"/>
</dbReference>
<keyword evidence="3 5" id="KW-0238">DNA-binding</keyword>
<keyword evidence="4" id="KW-0233">DNA recombination</keyword>
<evidence type="ECO:0000256" key="5">
    <source>
        <dbReference type="PROSITE-ProRule" id="PRU01248"/>
    </source>
</evidence>
<keyword evidence="9" id="KW-1185">Reference proteome</keyword>
<dbReference type="InterPro" id="IPR044068">
    <property type="entry name" value="CB"/>
</dbReference>
<dbReference type="InterPro" id="IPR013762">
    <property type="entry name" value="Integrase-like_cat_sf"/>
</dbReference>
<reference evidence="8 9" key="1">
    <citation type="journal article" date="2013" name="Genome Announc.">
        <title>Genome Sequence of the Pyrene- and Fluoranthene-Degrading Bacterium Cycloclasticus sp. Strain PY97M.</title>
        <authorList>
            <person name="Cui Z."/>
            <person name="Xu G."/>
            <person name="Li Q."/>
            <person name="Gao W."/>
            <person name="Zheng L."/>
        </authorList>
    </citation>
    <scope>NUCLEOTIDE SEQUENCE [LARGE SCALE GENOMIC DNA]</scope>
    <source>
        <strain evidence="8 9">PY97M</strain>
    </source>
</reference>
<dbReference type="Pfam" id="PF22022">
    <property type="entry name" value="Phage_int_M"/>
    <property type="match status" value="1"/>
</dbReference>
<dbReference type="Pfam" id="PF13356">
    <property type="entry name" value="Arm-DNA-bind_3"/>
    <property type="match status" value="1"/>
</dbReference>
<dbReference type="InterPro" id="IPR053876">
    <property type="entry name" value="Phage_int_M"/>
</dbReference>
<dbReference type="PANTHER" id="PTHR30629:SF2">
    <property type="entry name" value="PROPHAGE INTEGRASE INTS-RELATED"/>
    <property type="match status" value="1"/>
</dbReference>
<accession>A0AB33Z094</accession>
<dbReference type="Gene3D" id="1.10.150.130">
    <property type="match status" value="1"/>
</dbReference>
<dbReference type="InterPro" id="IPR050808">
    <property type="entry name" value="Phage_Integrase"/>
</dbReference>